<gene>
    <name evidence="3" type="ORF">GCM10007140_09310</name>
</gene>
<organism evidence="3 4">
    <name type="scientific">Priestia taiwanensis</name>
    <dbReference type="NCBI Taxonomy" id="1347902"/>
    <lineage>
        <taxon>Bacteria</taxon>
        <taxon>Bacillati</taxon>
        <taxon>Bacillota</taxon>
        <taxon>Bacilli</taxon>
        <taxon>Bacillales</taxon>
        <taxon>Bacillaceae</taxon>
        <taxon>Priestia</taxon>
    </lineage>
</organism>
<dbReference type="PROSITE" id="PS51257">
    <property type="entry name" value="PROKAR_LIPOPROTEIN"/>
    <property type="match status" value="1"/>
</dbReference>
<keyword evidence="4" id="KW-1185">Reference proteome</keyword>
<proteinExistence type="predicted"/>
<protein>
    <submittedName>
        <fullName evidence="3">Uncharacterized protein</fullName>
    </submittedName>
</protein>
<feature type="chain" id="PRO_5039633069" evidence="2">
    <location>
        <begin position="20"/>
        <end position="228"/>
    </location>
</feature>
<sequence length="228" mass="25862">MKKLFSILMCILLTTGLIACSSNAEKGGMKALEPKKEEKQKEEPKTQEKEDTVGKIEDIRLKDLDKFQMLQPEYQLAIVIALFNKAILMYDHGIGNAEFLLYDKMTDSEIKVVHGVLQNQVKQFNPKIEELIYESQALLQQVTVSNKNELQQLADAKKNYLKTVDEMISCLESVTVGNARESRGKMNQLKKEYLQHAAEIGFVSIDIVQNTGLDIALYRHIVTGLLKQ</sequence>
<feature type="signal peptide" evidence="2">
    <location>
        <begin position="1"/>
        <end position="19"/>
    </location>
</feature>
<dbReference type="AlphaFoldDB" id="A0A917ALW3"/>
<comment type="caution">
    <text evidence="3">The sequence shown here is derived from an EMBL/GenBank/DDBJ whole genome shotgun (WGS) entry which is preliminary data.</text>
</comment>
<evidence type="ECO:0000313" key="3">
    <source>
        <dbReference type="EMBL" id="GGE61133.1"/>
    </source>
</evidence>
<feature type="region of interest" description="Disordered" evidence="1">
    <location>
        <begin position="31"/>
        <end position="52"/>
    </location>
</feature>
<reference evidence="3" key="1">
    <citation type="journal article" date="2014" name="Int. J. Syst. Evol. Microbiol.">
        <title>Complete genome sequence of Corynebacterium casei LMG S-19264T (=DSM 44701T), isolated from a smear-ripened cheese.</title>
        <authorList>
            <consortium name="US DOE Joint Genome Institute (JGI-PGF)"/>
            <person name="Walter F."/>
            <person name="Albersmeier A."/>
            <person name="Kalinowski J."/>
            <person name="Ruckert C."/>
        </authorList>
    </citation>
    <scope>NUCLEOTIDE SEQUENCE</scope>
    <source>
        <strain evidence="3">CGMCC 1.12698</strain>
    </source>
</reference>
<feature type="compositionally biased region" description="Basic and acidic residues" evidence="1">
    <location>
        <begin position="32"/>
        <end position="52"/>
    </location>
</feature>
<evidence type="ECO:0000256" key="1">
    <source>
        <dbReference type="SAM" id="MobiDB-lite"/>
    </source>
</evidence>
<evidence type="ECO:0000313" key="4">
    <source>
        <dbReference type="Proteomes" id="UP000605259"/>
    </source>
</evidence>
<dbReference type="Proteomes" id="UP000605259">
    <property type="component" value="Unassembled WGS sequence"/>
</dbReference>
<name>A0A917ALW3_9BACI</name>
<evidence type="ECO:0000256" key="2">
    <source>
        <dbReference type="SAM" id="SignalP"/>
    </source>
</evidence>
<keyword evidence="2" id="KW-0732">Signal</keyword>
<dbReference type="EMBL" id="BMFK01000001">
    <property type="protein sequence ID" value="GGE61133.1"/>
    <property type="molecule type" value="Genomic_DNA"/>
</dbReference>
<dbReference type="RefSeq" id="WP_188387253.1">
    <property type="nucleotide sequence ID" value="NZ_BMFK01000001.1"/>
</dbReference>
<reference evidence="3" key="2">
    <citation type="submission" date="2020-09" db="EMBL/GenBank/DDBJ databases">
        <authorList>
            <person name="Sun Q."/>
            <person name="Zhou Y."/>
        </authorList>
    </citation>
    <scope>NUCLEOTIDE SEQUENCE</scope>
    <source>
        <strain evidence="3">CGMCC 1.12698</strain>
    </source>
</reference>
<accession>A0A917ALW3</accession>